<reference evidence="2" key="1">
    <citation type="journal article" date="2019" name="Beilstein J. Org. Chem.">
        <title>Nanangenines: drimane sesquiterpenoids as the dominant metabolite cohort of a novel Australian fungus, Aspergillus nanangensis.</title>
        <authorList>
            <person name="Lacey H.J."/>
            <person name="Gilchrist C.L.M."/>
            <person name="Crombie A."/>
            <person name="Kalaitzis J.A."/>
            <person name="Vuong D."/>
            <person name="Rutledge P.J."/>
            <person name="Turner P."/>
            <person name="Pitt J.I."/>
            <person name="Lacey E."/>
            <person name="Chooi Y.H."/>
            <person name="Piggott A.M."/>
        </authorList>
    </citation>
    <scope>NUCLEOTIDE SEQUENCE</scope>
    <source>
        <strain evidence="2">MST-FP2251</strain>
    </source>
</reference>
<proteinExistence type="predicted"/>
<reference evidence="2" key="2">
    <citation type="submission" date="2020-02" db="EMBL/GenBank/DDBJ databases">
        <authorList>
            <person name="Gilchrist C.L.M."/>
            <person name="Chooi Y.-H."/>
        </authorList>
    </citation>
    <scope>NUCLEOTIDE SEQUENCE</scope>
    <source>
        <strain evidence="2">MST-FP2251</strain>
    </source>
</reference>
<feature type="compositionally biased region" description="Basic and acidic residues" evidence="1">
    <location>
        <begin position="264"/>
        <end position="275"/>
    </location>
</feature>
<protein>
    <submittedName>
        <fullName evidence="2">Uncharacterized protein</fullName>
    </submittedName>
</protein>
<evidence type="ECO:0000313" key="2">
    <source>
        <dbReference type="EMBL" id="KAF9890576.1"/>
    </source>
</evidence>
<gene>
    <name evidence="2" type="ORF">FE257_005707</name>
</gene>
<accession>A0AAD4GVA4</accession>
<feature type="region of interest" description="Disordered" evidence="1">
    <location>
        <begin position="232"/>
        <end position="279"/>
    </location>
</feature>
<keyword evidence="3" id="KW-1185">Reference proteome</keyword>
<dbReference type="AlphaFoldDB" id="A0AAD4GVA4"/>
<feature type="compositionally biased region" description="Basic residues" evidence="1">
    <location>
        <begin position="251"/>
        <end position="261"/>
    </location>
</feature>
<comment type="caution">
    <text evidence="2">The sequence shown here is derived from an EMBL/GenBank/DDBJ whole genome shotgun (WGS) entry which is preliminary data.</text>
</comment>
<sequence length="284" mass="30283">MSEDIVRQEFNHTVEVLAKQFYKLRIELLASFLRQSNGCLQQAWLIAAKWVACLKRQHTVMVLDASHGQTEGNTLAANQEFKEQREFLKGVFLYVDGDDLQSILKEKDENLEQAIEVVEGEYGMGGQREQVSQEVGDQVSQSNMFSSIAISTKMSCSVLGVAVMAIVPGNAPIEAKVIAAMELLRVAGRKRGPPGNINLPPAQRRAVPQASAATPLAPAVAGLAPAVAGLAPASGPQAPAAGPEDEVPPRGGRRPGHRGGNRGHNSENAKKKGCEKVGGICEAC</sequence>
<feature type="region of interest" description="Disordered" evidence="1">
    <location>
        <begin position="191"/>
        <end position="210"/>
    </location>
</feature>
<organism evidence="2 3">
    <name type="scientific">Aspergillus nanangensis</name>
    <dbReference type="NCBI Taxonomy" id="2582783"/>
    <lineage>
        <taxon>Eukaryota</taxon>
        <taxon>Fungi</taxon>
        <taxon>Dikarya</taxon>
        <taxon>Ascomycota</taxon>
        <taxon>Pezizomycotina</taxon>
        <taxon>Eurotiomycetes</taxon>
        <taxon>Eurotiomycetidae</taxon>
        <taxon>Eurotiales</taxon>
        <taxon>Aspergillaceae</taxon>
        <taxon>Aspergillus</taxon>
        <taxon>Aspergillus subgen. Circumdati</taxon>
    </lineage>
</organism>
<dbReference type="EMBL" id="VCAU01000025">
    <property type="protein sequence ID" value="KAF9890576.1"/>
    <property type="molecule type" value="Genomic_DNA"/>
</dbReference>
<name>A0AAD4GVA4_ASPNN</name>
<feature type="compositionally biased region" description="Low complexity" evidence="1">
    <location>
        <begin position="232"/>
        <end position="242"/>
    </location>
</feature>
<evidence type="ECO:0000313" key="3">
    <source>
        <dbReference type="Proteomes" id="UP001194746"/>
    </source>
</evidence>
<evidence type="ECO:0000256" key="1">
    <source>
        <dbReference type="SAM" id="MobiDB-lite"/>
    </source>
</evidence>
<dbReference type="Proteomes" id="UP001194746">
    <property type="component" value="Unassembled WGS sequence"/>
</dbReference>